<dbReference type="CDD" id="cd18499">
    <property type="entry name" value="BACK_RHOBTB"/>
    <property type="match status" value="1"/>
</dbReference>
<keyword evidence="1" id="KW-0547">Nucleotide-binding</keyword>
<dbReference type="InterPro" id="IPR005225">
    <property type="entry name" value="Small_GTP-bd"/>
</dbReference>
<dbReference type="SMART" id="SM00175">
    <property type="entry name" value="RAB"/>
    <property type="match status" value="1"/>
</dbReference>
<sequence>MVNPQTTGQYEVVKCVIVGDSGVGKTCLIRALACNARFNLQELVKTHVATVWAIDHYHNDEEVMERSWCDVDGVRVSLRLWDTFGYHDKQREFSYKGADVIVVCFSTVRPASLKNVRSVWYPEIRRVCPTTPILLVGTRTDLRYLYNDEKYLQTQKGLLYVPIEEKDIITPEVGRDIAKEIGAPYYETSVLSHHGIEDVFINAARAALIERRKLKFWNAQLRHVQRPLIQSPMRIPKPSVPKADVPSSTLNNDLSRLLYQQAEADVLFSVQGSCIQAHKICLMVTSPVFEELFSLDVLKQLPTGRKNRHSARLSFIGAGMHTDEDKLIESDTESVSTEGELSTSRMSGFENFLNVDAVNGNFPVISAYNQKSIETVELKYCEDPFKPGQSFLQTVVTLNREITPRAFQYILEYLYTGVVKETYGMNEVKLAAEIFEMTDLLVMMSNLQTNENYLNKELKRKFHEDRLSKIRELALHKQLMTDITFKVDDGLVSAHKPLLIARSEMMRAMFSGDFRESVADVVPFPGVTKDTFRALQEFLYTDEEPCMEGTDCVNLIGLANQMCLCRLISLTERYVIRELSQCEKDGEDIIEDVINLLEPSQLYGADELGKWCLSYLACHYKEIHQKHHKVFKVLQKDNQEYIEKHRWPPVWYLKEVEHFEKASQASSGHFEQKQRQDFNRWTNCSSGCLCFCRRGRAHFDRGDRIDMPI</sequence>
<dbReference type="Proteomes" id="UP001347796">
    <property type="component" value="Unassembled WGS sequence"/>
</dbReference>
<dbReference type="SMART" id="SM00225">
    <property type="entry name" value="BTB"/>
    <property type="match status" value="2"/>
</dbReference>
<dbReference type="InterPro" id="IPR011333">
    <property type="entry name" value="SKP1/BTB/POZ_sf"/>
</dbReference>
<evidence type="ECO:0000259" key="3">
    <source>
        <dbReference type="PROSITE" id="PS50097"/>
    </source>
</evidence>
<dbReference type="PROSITE" id="PS50097">
    <property type="entry name" value="BTB"/>
    <property type="match status" value="2"/>
</dbReference>
<feature type="domain" description="BTB" evidence="3">
    <location>
        <begin position="264"/>
        <end position="423"/>
    </location>
</feature>
<dbReference type="Pfam" id="PF00071">
    <property type="entry name" value="Ras"/>
    <property type="match status" value="1"/>
</dbReference>
<dbReference type="SUPFAM" id="SSF52540">
    <property type="entry name" value="P-loop containing nucleoside triphosphate hydrolases"/>
    <property type="match status" value="1"/>
</dbReference>
<dbReference type="SUPFAM" id="SSF54695">
    <property type="entry name" value="POZ domain"/>
    <property type="match status" value="2"/>
</dbReference>
<evidence type="ECO:0000313" key="5">
    <source>
        <dbReference type="Proteomes" id="UP001347796"/>
    </source>
</evidence>
<reference evidence="4 5" key="1">
    <citation type="submission" date="2024-01" db="EMBL/GenBank/DDBJ databases">
        <title>The genome of the rayed Mediterranean limpet Patella caerulea (Linnaeus, 1758).</title>
        <authorList>
            <person name="Anh-Thu Weber A."/>
            <person name="Halstead-Nussloch G."/>
        </authorList>
    </citation>
    <scope>NUCLEOTIDE SEQUENCE [LARGE SCALE GENOMIC DNA]</scope>
    <source>
        <strain evidence="4">AATW-2023a</strain>
        <tissue evidence="4">Whole specimen</tissue>
    </source>
</reference>
<dbReference type="GO" id="GO:0007264">
    <property type="term" value="P:small GTPase-mediated signal transduction"/>
    <property type="evidence" value="ECO:0007669"/>
    <property type="project" value="InterPro"/>
</dbReference>
<dbReference type="SMART" id="SM00173">
    <property type="entry name" value="RAS"/>
    <property type="match status" value="1"/>
</dbReference>
<dbReference type="InterPro" id="IPR027417">
    <property type="entry name" value="P-loop_NTPase"/>
</dbReference>
<proteinExistence type="predicted"/>
<dbReference type="InterPro" id="IPR003578">
    <property type="entry name" value="Small_GTPase_Rho"/>
</dbReference>
<dbReference type="InterPro" id="IPR000210">
    <property type="entry name" value="BTB/POZ_dom"/>
</dbReference>
<dbReference type="Gene3D" id="3.30.710.10">
    <property type="entry name" value="Potassium Channel Kv1.1, Chain A"/>
    <property type="match status" value="2"/>
</dbReference>
<dbReference type="GO" id="GO:0003924">
    <property type="term" value="F:GTPase activity"/>
    <property type="evidence" value="ECO:0007669"/>
    <property type="project" value="InterPro"/>
</dbReference>
<dbReference type="CDD" id="cd18300">
    <property type="entry name" value="BTB2_POZ_RhoBTB"/>
    <property type="match status" value="1"/>
</dbReference>
<dbReference type="AlphaFoldDB" id="A0AAN8QA78"/>
<dbReference type="Pfam" id="PF00651">
    <property type="entry name" value="BTB"/>
    <property type="match status" value="1"/>
</dbReference>
<keyword evidence="5" id="KW-1185">Reference proteome</keyword>
<dbReference type="PROSITE" id="PS51420">
    <property type="entry name" value="RHO"/>
    <property type="match status" value="1"/>
</dbReference>
<comment type="caution">
    <text evidence="4">The sequence shown here is derived from an EMBL/GenBank/DDBJ whole genome shotgun (WGS) entry which is preliminary data.</text>
</comment>
<protein>
    <recommendedName>
        <fullName evidence="3">BTB domain-containing protein</fullName>
    </recommendedName>
</protein>
<name>A0AAN8QA78_PATCE</name>
<gene>
    <name evidence="4" type="ORF">SNE40_008281</name>
</gene>
<dbReference type="PANTHER" id="PTHR24072">
    <property type="entry name" value="RHO FAMILY GTPASE"/>
    <property type="match status" value="1"/>
</dbReference>
<keyword evidence="2" id="KW-0342">GTP-binding</keyword>
<evidence type="ECO:0000256" key="2">
    <source>
        <dbReference type="ARBA" id="ARBA00023134"/>
    </source>
</evidence>
<feature type="domain" description="BTB" evidence="3">
    <location>
        <begin position="481"/>
        <end position="543"/>
    </location>
</feature>
<evidence type="ECO:0000313" key="4">
    <source>
        <dbReference type="EMBL" id="KAK6186195.1"/>
    </source>
</evidence>
<accession>A0AAN8QA78</accession>
<dbReference type="GO" id="GO:0005525">
    <property type="term" value="F:GTP binding"/>
    <property type="evidence" value="ECO:0007669"/>
    <property type="project" value="UniProtKB-KW"/>
</dbReference>
<dbReference type="PROSITE" id="PS51421">
    <property type="entry name" value="RAS"/>
    <property type="match status" value="1"/>
</dbReference>
<dbReference type="Gene3D" id="3.40.50.300">
    <property type="entry name" value="P-loop containing nucleotide triphosphate hydrolases"/>
    <property type="match status" value="1"/>
</dbReference>
<dbReference type="PRINTS" id="PR00449">
    <property type="entry name" value="RASTRNSFRMNG"/>
</dbReference>
<organism evidence="4 5">
    <name type="scientific">Patella caerulea</name>
    <name type="common">Rayed Mediterranean limpet</name>
    <dbReference type="NCBI Taxonomy" id="87958"/>
    <lineage>
        <taxon>Eukaryota</taxon>
        <taxon>Metazoa</taxon>
        <taxon>Spiralia</taxon>
        <taxon>Lophotrochozoa</taxon>
        <taxon>Mollusca</taxon>
        <taxon>Gastropoda</taxon>
        <taxon>Patellogastropoda</taxon>
        <taxon>Patelloidea</taxon>
        <taxon>Patellidae</taxon>
        <taxon>Patella</taxon>
    </lineage>
</organism>
<dbReference type="EMBL" id="JAZGQO010000006">
    <property type="protein sequence ID" value="KAK6186195.1"/>
    <property type="molecule type" value="Genomic_DNA"/>
</dbReference>
<dbReference type="NCBIfam" id="TIGR00231">
    <property type="entry name" value="small_GTP"/>
    <property type="match status" value="1"/>
</dbReference>
<evidence type="ECO:0000256" key="1">
    <source>
        <dbReference type="ARBA" id="ARBA00022741"/>
    </source>
</evidence>
<dbReference type="SMART" id="SM00174">
    <property type="entry name" value="RHO"/>
    <property type="match status" value="1"/>
</dbReference>
<dbReference type="InterPro" id="IPR001806">
    <property type="entry name" value="Small_GTPase"/>
</dbReference>
<dbReference type="PROSITE" id="PS51419">
    <property type="entry name" value="RAB"/>
    <property type="match status" value="1"/>
</dbReference>